<protein>
    <submittedName>
        <fullName evidence="1">Uncharacterized protein</fullName>
    </submittedName>
</protein>
<gene>
    <name evidence="1" type="ORF">FOF46_16340</name>
</gene>
<accession>A0A554VI36</accession>
<keyword evidence="2" id="KW-1185">Reference proteome</keyword>
<evidence type="ECO:0000313" key="1">
    <source>
        <dbReference type="EMBL" id="TSE07252.1"/>
    </source>
</evidence>
<dbReference type="EMBL" id="VLNR01000035">
    <property type="protein sequence ID" value="TSE07252.1"/>
    <property type="molecule type" value="Genomic_DNA"/>
</dbReference>
<dbReference type="OrthoDB" id="1438799at2"/>
<reference evidence="1 2" key="1">
    <citation type="submission" date="2019-07" db="EMBL/GenBank/DDBJ databases">
        <title>The draft genome sequence of Aquimarina algiphila M91.</title>
        <authorList>
            <person name="Meng X."/>
        </authorList>
    </citation>
    <scope>NUCLEOTIDE SEQUENCE [LARGE SCALE GENOMIC DNA]</scope>
    <source>
        <strain evidence="1 2">M91</strain>
    </source>
</reference>
<sequence length="123" mass="14734">MQAQDLTKQQKEDLKFKVHMFTHNDEELQTLWYEDRMDEMMLQGKLREQYQLIVKYHVFKMKQLDEIANSHTGPEMQSKLKARVNLLNEDVKDILNKAQFEIHKNSWEAIVRGVTLRKGWATN</sequence>
<dbReference type="RefSeq" id="WP_143917201.1">
    <property type="nucleotide sequence ID" value="NZ_CANMIK010000041.1"/>
</dbReference>
<comment type="caution">
    <text evidence="1">The sequence shown here is derived from an EMBL/GenBank/DDBJ whole genome shotgun (WGS) entry which is preliminary data.</text>
</comment>
<name>A0A554VI36_9FLAO</name>
<proteinExistence type="predicted"/>
<evidence type="ECO:0000313" key="2">
    <source>
        <dbReference type="Proteomes" id="UP000318833"/>
    </source>
</evidence>
<dbReference type="AlphaFoldDB" id="A0A554VI36"/>
<organism evidence="1 2">
    <name type="scientific">Aquimarina algiphila</name>
    <dbReference type="NCBI Taxonomy" id="2047982"/>
    <lineage>
        <taxon>Bacteria</taxon>
        <taxon>Pseudomonadati</taxon>
        <taxon>Bacteroidota</taxon>
        <taxon>Flavobacteriia</taxon>
        <taxon>Flavobacteriales</taxon>
        <taxon>Flavobacteriaceae</taxon>
        <taxon>Aquimarina</taxon>
    </lineage>
</organism>
<dbReference type="Proteomes" id="UP000318833">
    <property type="component" value="Unassembled WGS sequence"/>
</dbReference>